<evidence type="ECO:0000256" key="5">
    <source>
        <dbReference type="ARBA" id="ARBA00023239"/>
    </source>
</evidence>
<evidence type="ECO:0000256" key="3">
    <source>
        <dbReference type="ARBA" id="ARBA00022723"/>
    </source>
</evidence>
<comment type="similarity">
    <text evidence="2 6">Belongs to the terpene synthase family.</text>
</comment>
<dbReference type="Pfam" id="PF19086">
    <property type="entry name" value="Terpene_syn_C_2"/>
    <property type="match status" value="1"/>
</dbReference>
<dbReference type="GeneID" id="64604133"/>
<dbReference type="AlphaFoldDB" id="A0A9P7DJQ4"/>
<gene>
    <name evidence="7" type="ORF">HD556DRAFT_358384</name>
</gene>
<dbReference type="OrthoDB" id="2861623at2759"/>
<accession>A0A9P7DJQ4</accession>
<dbReference type="InterPro" id="IPR008949">
    <property type="entry name" value="Isoprenoid_synthase_dom_sf"/>
</dbReference>
<dbReference type="GO" id="GO:0010333">
    <property type="term" value="F:terpene synthase activity"/>
    <property type="evidence" value="ECO:0007669"/>
    <property type="project" value="InterPro"/>
</dbReference>
<dbReference type="PANTHER" id="PTHR35201">
    <property type="entry name" value="TERPENE SYNTHASE"/>
    <property type="match status" value="1"/>
</dbReference>
<comment type="cofactor">
    <cofactor evidence="1 6">
        <name>Mg(2+)</name>
        <dbReference type="ChEBI" id="CHEBI:18420"/>
    </cofactor>
</comment>
<dbReference type="RefSeq" id="XP_041161666.1">
    <property type="nucleotide sequence ID" value="XM_041310369.1"/>
</dbReference>
<dbReference type="EC" id="4.2.3.-" evidence="6"/>
<dbReference type="PANTHER" id="PTHR35201:SF4">
    <property type="entry name" value="BETA-PINACENE SYNTHASE-RELATED"/>
    <property type="match status" value="1"/>
</dbReference>
<name>A0A9P7DJQ4_9AGAM</name>
<proteinExistence type="inferred from homology"/>
<sequence>MTSTVTHTIKCSDSESTEFILPDFFSNCRYPMRLNPHHDQVSYASDQWARSEANLPESKALKYSTLLRPAYFASSCYPDADAFHLRVCADFLGWTFIIDDWLELDKFEVNDALEIRDCCMSAFRDPVNFQTENHIAKLCKSFFSRFKETAGPGCTERFIQRMELWYTSAAKEMDSRTKGYVYDVESYIELRRDLSGCKPCFAFIEFACQIDLPDEVISHPVITALEEAANDFVAWSNDIFSYDMEQSNHSTRNLVHILMVKQGLDLQGAVDYCGRLCNICVQNFEEHRAILPSWGEEVDKDVAIYVQGLQNWIAGSVQWSFESARYFGKDGHVVKRNRVVKLSPKRPL</sequence>
<evidence type="ECO:0000256" key="1">
    <source>
        <dbReference type="ARBA" id="ARBA00001946"/>
    </source>
</evidence>
<dbReference type="SFLD" id="SFLDG01020">
    <property type="entry name" value="Terpene_Cyclase_Like_2"/>
    <property type="match status" value="1"/>
</dbReference>
<keyword evidence="8" id="KW-1185">Reference proteome</keyword>
<keyword evidence="4 6" id="KW-0460">Magnesium</keyword>
<organism evidence="7 8">
    <name type="scientific">Suillus plorans</name>
    <dbReference type="NCBI Taxonomy" id="116603"/>
    <lineage>
        <taxon>Eukaryota</taxon>
        <taxon>Fungi</taxon>
        <taxon>Dikarya</taxon>
        <taxon>Basidiomycota</taxon>
        <taxon>Agaricomycotina</taxon>
        <taxon>Agaricomycetes</taxon>
        <taxon>Agaricomycetidae</taxon>
        <taxon>Boletales</taxon>
        <taxon>Suillineae</taxon>
        <taxon>Suillaceae</taxon>
        <taxon>Suillus</taxon>
    </lineage>
</organism>
<keyword evidence="5 6" id="KW-0456">Lyase</keyword>
<comment type="caution">
    <text evidence="7">The sequence shown here is derived from an EMBL/GenBank/DDBJ whole genome shotgun (WGS) entry which is preliminary data.</text>
</comment>
<dbReference type="Gene3D" id="1.10.600.10">
    <property type="entry name" value="Farnesyl Diphosphate Synthase"/>
    <property type="match status" value="1"/>
</dbReference>
<dbReference type="SUPFAM" id="SSF48576">
    <property type="entry name" value="Terpenoid synthases"/>
    <property type="match status" value="1"/>
</dbReference>
<evidence type="ECO:0000256" key="6">
    <source>
        <dbReference type="RuleBase" id="RU366034"/>
    </source>
</evidence>
<keyword evidence="3 6" id="KW-0479">Metal-binding</keyword>
<reference evidence="7" key="1">
    <citation type="journal article" date="2020" name="New Phytol.">
        <title>Comparative genomics reveals dynamic genome evolution in host specialist ectomycorrhizal fungi.</title>
        <authorList>
            <person name="Lofgren L.A."/>
            <person name="Nguyen N.H."/>
            <person name="Vilgalys R."/>
            <person name="Ruytinx J."/>
            <person name="Liao H.L."/>
            <person name="Branco S."/>
            <person name="Kuo A."/>
            <person name="LaButti K."/>
            <person name="Lipzen A."/>
            <person name="Andreopoulos W."/>
            <person name="Pangilinan J."/>
            <person name="Riley R."/>
            <person name="Hundley H."/>
            <person name="Na H."/>
            <person name="Barry K."/>
            <person name="Grigoriev I.V."/>
            <person name="Stajich J.E."/>
            <person name="Kennedy P.G."/>
        </authorList>
    </citation>
    <scope>NUCLEOTIDE SEQUENCE</scope>
    <source>
        <strain evidence="7">S12</strain>
    </source>
</reference>
<evidence type="ECO:0000313" key="8">
    <source>
        <dbReference type="Proteomes" id="UP000719766"/>
    </source>
</evidence>
<dbReference type="GO" id="GO:0046872">
    <property type="term" value="F:metal ion binding"/>
    <property type="evidence" value="ECO:0007669"/>
    <property type="project" value="UniProtKB-KW"/>
</dbReference>
<dbReference type="SFLD" id="SFLDS00005">
    <property type="entry name" value="Isoprenoid_Synthase_Type_I"/>
    <property type="match status" value="1"/>
</dbReference>
<dbReference type="EMBL" id="JABBWE010000020">
    <property type="protein sequence ID" value="KAG1796013.1"/>
    <property type="molecule type" value="Genomic_DNA"/>
</dbReference>
<protein>
    <recommendedName>
        <fullName evidence="6">Terpene synthase</fullName>
        <ecNumber evidence="6">4.2.3.-</ecNumber>
    </recommendedName>
</protein>
<dbReference type="Proteomes" id="UP000719766">
    <property type="component" value="Unassembled WGS sequence"/>
</dbReference>
<evidence type="ECO:0000313" key="7">
    <source>
        <dbReference type="EMBL" id="KAG1796013.1"/>
    </source>
</evidence>
<dbReference type="InterPro" id="IPR034686">
    <property type="entry name" value="Terpene_cyclase-like_2"/>
</dbReference>
<evidence type="ECO:0000256" key="2">
    <source>
        <dbReference type="ARBA" id="ARBA00006333"/>
    </source>
</evidence>
<dbReference type="GO" id="GO:0008299">
    <property type="term" value="P:isoprenoid biosynthetic process"/>
    <property type="evidence" value="ECO:0007669"/>
    <property type="project" value="UniProtKB-ARBA"/>
</dbReference>
<evidence type="ECO:0000256" key="4">
    <source>
        <dbReference type="ARBA" id="ARBA00022842"/>
    </source>
</evidence>